<dbReference type="CDD" id="cd05403">
    <property type="entry name" value="NT_KNTase_like"/>
    <property type="match status" value="1"/>
</dbReference>
<dbReference type="Proteomes" id="UP001596108">
    <property type="component" value="Unassembled WGS sequence"/>
</dbReference>
<protein>
    <submittedName>
        <fullName evidence="2">Nucleotidyltransferase family protein</fullName>
    </submittedName>
</protein>
<dbReference type="EMBL" id="JBHSNC010000010">
    <property type="protein sequence ID" value="MFC5528357.1"/>
    <property type="molecule type" value="Genomic_DNA"/>
</dbReference>
<proteinExistence type="predicted"/>
<dbReference type="Gene3D" id="3.30.460.10">
    <property type="entry name" value="Beta Polymerase, domain 2"/>
    <property type="match status" value="1"/>
</dbReference>
<dbReference type="Pfam" id="PF18765">
    <property type="entry name" value="Polbeta"/>
    <property type="match status" value="1"/>
</dbReference>
<dbReference type="SUPFAM" id="SSF81301">
    <property type="entry name" value="Nucleotidyltransferase"/>
    <property type="match status" value="1"/>
</dbReference>
<organism evidence="2 3">
    <name type="scientific">Cohnella yongneupensis</name>
    <dbReference type="NCBI Taxonomy" id="425006"/>
    <lineage>
        <taxon>Bacteria</taxon>
        <taxon>Bacillati</taxon>
        <taxon>Bacillota</taxon>
        <taxon>Bacilli</taxon>
        <taxon>Bacillales</taxon>
        <taxon>Paenibacillaceae</taxon>
        <taxon>Cohnella</taxon>
    </lineage>
</organism>
<gene>
    <name evidence="2" type="ORF">ACFPQ4_02690</name>
</gene>
<evidence type="ECO:0000313" key="3">
    <source>
        <dbReference type="Proteomes" id="UP001596108"/>
    </source>
</evidence>
<evidence type="ECO:0000313" key="2">
    <source>
        <dbReference type="EMBL" id="MFC5528357.1"/>
    </source>
</evidence>
<reference evidence="3" key="1">
    <citation type="journal article" date="2019" name="Int. J. Syst. Evol. Microbiol.">
        <title>The Global Catalogue of Microorganisms (GCM) 10K type strain sequencing project: providing services to taxonomists for standard genome sequencing and annotation.</title>
        <authorList>
            <consortium name="The Broad Institute Genomics Platform"/>
            <consortium name="The Broad Institute Genome Sequencing Center for Infectious Disease"/>
            <person name="Wu L."/>
            <person name="Ma J."/>
        </authorList>
    </citation>
    <scope>NUCLEOTIDE SEQUENCE [LARGE SCALE GENOMIC DNA]</scope>
    <source>
        <strain evidence="3">CGMCC 1.18578</strain>
    </source>
</reference>
<dbReference type="RefSeq" id="WP_378110188.1">
    <property type="nucleotide sequence ID" value="NZ_JBHSNC010000010.1"/>
</dbReference>
<sequence>MNVIDTIIEQRTRIMEIAAAHGVIALKLYGSCLARREMPESDIDFLAEFDPSIPFEWGKAAELMEELELFFDRRVSVVDSRNIPDVFRPKIDTDPVDIMTLEVGKEYSISPKSSRIYFYMLNKLFRDYYNKTDLEVTPLTRWAYKSLADRISWWFSRLLRLEDNDLKVYEGFDFVEVLYICDQFCFELDPKLEDIERLKKQLPSIKEYVATRLPLYEK</sequence>
<keyword evidence="3" id="KW-1185">Reference proteome</keyword>
<dbReference type="InterPro" id="IPR041633">
    <property type="entry name" value="Polbeta"/>
</dbReference>
<evidence type="ECO:0000259" key="1">
    <source>
        <dbReference type="Pfam" id="PF18765"/>
    </source>
</evidence>
<feature type="domain" description="Polymerase beta nucleotidyltransferase" evidence="1">
    <location>
        <begin position="14"/>
        <end position="92"/>
    </location>
</feature>
<name>A0ABW0QXQ7_9BACL</name>
<comment type="caution">
    <text evidence="2">The sequence shown here is derived from an EMBL/GenBank/DDBJ whole genome shotgun (WGS) entry which is preliminary data.</text>
</comment>
<dbReference type="InterPro" id="IPR043519">
    <property type="entry name" value="NT_sf"/>
</dbReference>
<accession>A0ABW0QXQ7</accession>